<feature type="transmembrane region" description="Helical" evidence="6">
    <location>
        <begin position="54"/>
        <end position="73"/>
    </location>
</feature>
<reference evidence="9" key="1">
    <citation type="submission" date="2016-10" db="EMBL/GenBank/DDBJ databases">
        <authorList>
            <person name="Varghese N."/>
            <person name="Submissions S."/>
        </authorList>
    </citation>
    <scope>NUCLEOTIDE SEQUENCE [LARGE SCALE GENOMIC DNA]</scope>
    <source>
        <strain evidence="9">DSM 8344</strain>
    </source>
</reference>
<feature type="transmembrane region" description="Helical" evidence="6">
    <location>
        <begin position="174"/>
        <end position="192"/>
    </location>
</feature>
<comment type="subcellular location">
    <subcellularLocation>
        <location evidence="1">Cell membrane</location>
        <topology evidence="1">Multi-pass membrane protein</topology>
    </subcellularLocation>
</comment>
<keyword evidence="5 6" id="KW-0472">Membrane</keyword>
<dbReference type="RefSeq" id="WP_092334663.1">
    <property type="nucleotide sequence ID" value="NZ_FNCP01000020.1"/>
</dbReference>
<evidence type="ECO:0000256" key="5">
    <source>
        <dbReference type="ARBA" id="ARBA00023136"/>
    </source>
</evidence>
<evidence type="ECO:0000256" key="3">
    <source>
        <dbReference type="ARBA" id="ARBA00022692"/>
    </source>
</evidence>
<proteinExistence type="predicted"/>
<dbReference type="Gene3D" id="1.20.1720.10">
    <property type="entry name" value="Multidrug resistance protein D"/>
    <property type="match status" value="1"/>
</dbReference>
<evidence type="ECO:0000256" key="1">
    <source>
        <dbReference type="ARBA" id="ARBA00004651"/>
    </source>
</evidence>
<organism evidence="8 9">
    <name type="scientific">Desulfosporosinus hippei DSM 8344</name>
    <dbReference type="NCBI Taxonomy" id="1121419"/>
    <lineage>
        <taxon>Bacteria</taxon>
        <taxon>Bacillati</taxon>
        <taxon>Bacillota</taxon>
        <taxon>Clostridia</taxon>
        <taxon>Eubacteriales</taxon>
        <taxon>Desulfitobacteriaceae</taxon>
        <taxon>Desulfosporosinus</taxon>
    </lineage>
</organism>
<feature type="transmembrane region" description="Helical" evidence="6">
    <location>
        <begin position="144"/>
        <end position="168"/>
    </location>
</feature>
<dbReference type="STRING" id="1121419.SAMN05443529_12032"/>
<evidence type="ECO:0000259" key="7">
    <source>
        <dbReference type="PROSITE" id="PS50850"/>
    </source>
</evidence>
<dbReference type="AlphaFoldDB" id="A0A1G8FP41"/>
<dbReference type="Pfam" id="PF07690">
    <property type="entry name" value="MFS_1"/>
    <property type="match status" value="1"/>
</dbReference>
<dbReference type="InterPro" id="IPR036259">
    <property type="entry name" value="MFS_trans_sf"/>
</dbReference>
<feature type="transmembrane region" description="Helical" evidence="6">
    <location>
        <begin position="20"/>
        <end position="42"/>
    </location>
</feature>
<keyword evidence="2" id="KW-0813">Transport</keyword>
<dbReference type="GO" id="GO:0022857">
    <property type="term" value="F:transmembrane transporter activity"/>
    <property type="evidence" value="ECO:0007669"/>
    <property type="project" value="InterPro"/>
</dbReference>
<feature type="transmembrane region" description="Helical" evidence="6">
    <location>
        <begin position="204"/>
        <end position="225"/>
    </location>
</feature>
<name>A0A1G8FP41_9FIRM</name>
<dbReference type="PRINTS" id="PR01036">
    <property type="entry name" value="TCRTETB"/>
</dbReference>
<dbReference type="OrthoDB" id="102502at2"/>
<keyword evidence="4 6" id="KW-1133">Transmembrane helix</keyword>
<keyword evidence="3 6" id="KW-0812">Transmembrane</keyword>
<feature type="domain" description="Major facilitator superfamily (MFS) profile" evidence="7">
    <location>
        <begin position="19"/>
        <end position="265"/>
    </location>
</feature>
<keyword evidence="9" id="KW-1185">Reference proteome</keyword>
<dbReference type="PANTHER" id="PTHR42718">
    <property type="entry name" value="MAJOR FACILITATOR SUPERFAMILY MULTIDRUG TRANSPORTER MFSC"/>
    <property type="match status" value="1"/>
</dbReference>
<dbReference type="SUPFAM" id="SSF103473">
    <property type="entry name" value="MFS general substrate transporter"/>
    <property type="match status" value="1"/>
</dbReference>
<evidence type="ECO:0000313" key="8">
    <source>
        <dbReference type="EMBL" id="SDH83953.1"/>
    </source>
</evidence>
<dbReference type="Proteomes" id="UP000198656">
    <property type="component" value="Unassembled WGS sequence"/>
</dbReference>
<feature type="transmembrane region" description="Helical" evidence="6">
    <location>
        <begin position="110"/>
        <end position="132"/>
    </location>
</feature>
<dbReference type="InterPro" id="IPR011701">
    <property type="entry name" value="MFS"/>
</dbReference>
<dbReference type="InterPro" id="IPR020846">
    <property type="entry name" value="MFS_dom"/>
</dbReference>
<evidence type="ECO:0000256" key="4">
    <source>
        <dbReference type="ARBA" id="ARBA00022989"/>
    </source>
</evidence>
<accession>A0A1G8FP41</accession>
<dbReference type="PANTHER" id="PTHR42718:SF9">
    <property type="entry name" value="MAJOR FACILITATOR SUPERFAMILY MULTIDRUG TRANSPORTER MFSC"/>
    <property type="match status" value="1"/>
</dbReference>
<sequence length="265" mass="28274">MDINQKNQDCTKKPNYGLTLLGISLAVLMASLVSTIVNIALPTIAKDLNTSYTSIQWIVLSYLIIVITCCVAVGRIGDMFGKKKLFLSGIAIFTVASFLCGIAPSIQVLITFRVIQGFGGAVLMALPFAIVGDIIPKEKLHSTMGLLTAMLTLGIALGPSLGGILISAWGWHSVFLIIVPIGVITFVLASGLPKTPIHEKSKSFDGYGMLTLAALLICYFIGITFVESQSIITTILLFLAAIILTIIFVKIESKVSSPLVDLKIG</sequence>
<feature type="transmembrane region" description="Helical" evidence="6">
    <location>
        <begin position="231"/>
        <end position="249"/>
    </location>
</feature>
<dbReference type="CDD" id="cd17321">
    <property type="entry name" value="MFS_MMR_MDR_like"/>
    <property type="match status" value="1"/>
</dbReference>
<dbReference type="PROSITE" id="PS50850">
    <property type="entry name" value="MFS"/>
    <property type="match status" value="1"/>
</dbReference>
<evidence type="ECO:0000256" key="6">
    <source>
        <dbReference type="SAM" id="Phobius"/>
    </source>
</evidence>
<gene>
    <name evidence="8" type="ORF">SAMN05443529_12032</name>
</gene>
<evidence type="ECO:0000313" key="9">
    <source>
        <dbReference type="Proteomes" id="UP000198656"/>
    </source>
</evidence>
<feature type="transmembrane region" description="Helical" evidence="6">
    <location>
        <begin position="85"/>
        <end position="104"/>
    </location>
</feature>
<dbReference type="GO" id="GO:0005886">
    <property type="term" value="C:plasma membrane"/>
    <property type="evidence" value="ECO:0007669"/>
    <property type="project" value="UniProtKB-SubCell"/>
</dbReference>
<protein>
    <submittedName>
        <fullName evidence="8">Major Facilitator Superfamily protein</fullName>
    </submittedName>
</protein>
<evidence type="ECO:0000256" key="2">
    <source>
        <dbReference type="ARBA" id="ARBA00022448"/>
    </source>
</evidence>
<dbReference type="EMBL" id="FNCP01000020">
    <property type="protein sequence ID" value="SDH83953.1"/>
    <property type="molecule type" value="Genomic_DNA"/>
</dbReference>